<keyword evidence="2" id="KW-1185">Reference proteome</keyword>
<dbReference type="SUPFAM" id="SSF53474">
    <property type="entry name" value="alpha/beta-Hydrolases"/>
    <property type="match status" value="1"/>
</dbReference>
<dbReference type="Gene3D" id="3.40.50.1820">
    <property type="entry name" value="alpha/beta hydrolase"/>
    <property type="match status" value="1"/>
</dbReference>
<organism evidence="1 2">
    <name type="scientific">Anabaena azotica FACHB-119</name>
    <dbReference type="NCBI Taxonomy" id="947527"/>
    <lineage>
        <taxon>Bacteria</taxon>
        <taxon>Bacillati</taxon>
        <taxon>Cyanobacteriota</taxon>
        <taxon>Cyanophyceae</taxon>
        <taxon>Nostocales</taxon>
        <taxon>Nostocaceae</taxon>
        <taxon>Anabaena</taxon>
        <taxon>Anabaena azotica</taxon>
    </lineage>
</organism>
<evidence type="ECO:0000313" key="1">
    <source>
        <dbReference type="EMBL" id="MBD2504688.1"/>
    </source>
</evidence>
<comment type="caution">
    <text evidence="1">The sequence shown here is derived from an EMBL/GenBank/DDBJ whole genome shotgun (WGS) entry which is preliminary data.</text>
</comment>
<gene>
    <name evidence="1" type="ORF">H6G83_29480</name>
</gene>
<dbReference type="EMBL" id="JACJSG010000057">
    <property type="protein sequence ID" value="MBD2504688.1"/>
    <property type="molecule type" value="Genomic_DNA"/>
</dbReference>
<name>A0ABR8DDW4_9NOST</name>
<proteinExistence type="predicted"/>
<evidence type="ECO:0000313" key="2">
    <source>
        <dbReference type="Proteomes" id="UP000661112"/>
    </source>
</evidence>
<dbReference type="InterPro" id="IPR029058">
    <property type="entry name" value="AB_hydrolase_fold"/>
</dbReference>
<protein>
    <submittedName>
        <fullName evidence="1">Uncharacterized protein</fullName>
    </submittedName>
</protein>
<reference evidence="1 2" key="1">
    <citation type="journal article" date="2020" name="ISME J.">
        <title>Comparative genomics reveals insights into cyanobacterial evolution and habitat adaptation.</title>
        <authorList>
            <person name="Chen M.Y."/>
            <person name="Teng W.K."/>
            <person name="Zhao L."/>
            <person name="Hu C.X."/>
            <person name="Zhou Y.K."/>
            <person name="Han B.P."/>
            <person name="Song L.R."/>
            <person name="Shu W.S."/>
        </authorList>
    </citation>
    <scope>NUCLEOTIDE SEQUENCE [LARGE SCALE GENOMIC DNA]</scope>
    <source>
        <strain evidence="1 2">FACHB-119</strain>
    </source>
</reference>
<accession>A0ABR8DDW4</accession>
<sequence>MQNIIRCLGGLRDEIKIQDTGKHITIPVAILHGKDDQIVPCEDWVENFPYIHSQQKTMYLSSSDNHGSPAMYANHEQATIDTSFICNCVANIFFNGVGTEDNLDWRYIWYALDSAIAGKPVDKLTFDMGKWSDGQDVNKIKIYLP</sequence>
<dbReference type="Proteomes" id="UP000661112">
    <property type="component" value="Unassembled WGS sequence"/>
</dbReference>